<feature type="transmembrane region" description="Helical" evidence="1">
    <location>
        <begin position="6"/>
        <end position="24"/>
    </location>
</feature>
<keyword evidence="1" id="KW-1133">Transmembrane helix</keyword>
<evidence type="ECO:0000313" key="2">
    <source>
        <dbReference type="EMBL" id="VAW07032.1"/>
    </source>
</evidence>
<dbReference type="EMBL" id="UOEJ01000258">
    <property type="protein sequence ID" value="VAW07032.1"/>
    <property type="molecule type" value="Genomic_DNA"/>
</dbReference>
<keyword evidence="1" id="KW-0812">Transmembrane</keyword>
<gene>
    <name evidence="2" type="ORF">MNBD_ALPHA01-504</name>
</gene>
<reference evidence="2" key="1">
    <citation type="submission" date="2018-06" db="EMBL/GenBank/DDBJ databases">
        <authorList>
            <person name="Zhirakovskaya E."/>
        </authorList>
    </citation>
    <scope>NUCLEOTIDE SEQUENCE</scope>
</reference>
<sequence>MHVFEMVVWIVAIAVIGKIIISYFERGKGRVSEGMMDDLMNDLGMGDYYSKKEVDQFISKFEAMEQRIQVLERIATDKGRNLASEIDNLK</sequence>
<accession>A0A3B0SXL7</accession>
<evidence type="ECO:0000256" key="1">
    <source>
        <dbReference type="SAM" id="Phobius"/>
    </source>
</evidence>
<name>A0A3B0SXL7_9ZZZZ</name>
<organism evidence="2">
    <name type="scientific">hydrothermal vent metagenome</name>
    <dbReference type="NCBI Taxonomy" id="652676"/>
    <lineage>
        <taxon>unclassified sequences</taxon>
        <taxon>metagenomes</taxon>
        <taxon>ecological metagenomes</taxon>
    </lineage>
</organism>
<dbReference type="AlphaFoldDB" id="A0A3B0SXL7"/>
<protein>
    <submittedName>
        <fullName evidence="2">Uncharacterized protein</fullName>
    </submittedName>
</protein>
<proteinExistence type="predicted"/>
<keyword evidence="1" id="KW-0472">Membrane</keyword>